<dbReference type="FunCoup" id="A0A6I9VAC5">
    <property type="interactions" value="14"/>
</dbReference>
<evidence type="ECO:0000256" key="4">
    <source>
        <dbReference type="ARBA" id="ARBA00022989"/>
    </source>
</evidence>
<feature type="transmembrane region" description="Helical" evidence="6">
    <location>
        <begin position="74"/>
        <end position="96"/>
    </location>
</feature>
<dbReference type="RefSeq" id="XP_011206230.2">
    <property type="nucleotide sequence ID" value="XM_011207928.2"/>
</dbReference>
<dbReference type="Proteomes" id="UP001652620">
    <property type="component" value="Chromosome 3"/>
</dbReference>
<evidence type="ECO:0000256" key="5">
    <source>
        <dbReference type="ARBA" id="ARBA00023136"/>
    </source>
</evidence>
<dbReference type="GO" id="GO:0005886">
    <property type="term" value="C:plasma membrane"/>
    <property type="evidence" value="ECO:0007669"/>
    <property type="project" value="UniProtKB-SubCell"/>
</dbReference>
<dbReference type="InterPro" id="IPR013604">
    <property type="entry name" value="7TM_chemorcpt"/>
</dbReference>
<keyword evidence="3 6" id="KW-0812">Transmembrane</keyword>
<protein>
    <recommendedName>
        <fullName evidence="6">Gustatory receptor</fullName>
    </recommendedName>
</protein>
<keyword evidence="2 6" id="KW-1003">Cell membrane</keyword>
<dbReference type="OrthoDB" id="7856336at2759"/>
<dbReference type="AlphaFoldDB" id="A0A6I9VAC5"/>
<dbReference type="KEGG" id="bdr:105228211"/>
<comment type="similarity">
    <text evidence="6">Belongs to the insect chemoreceptor superfamily. Gustatory receptor (GR) family.</text>
</comment>
<keyword evidence="6" id="KW-0807">Transducer</keyword>
<feature type="transmembrane region" description="Helical" evidence="6">
    <location>
        <begin position="293"/>
        <end position="310"/>
    </location>
</feature>
<dbReference type="GO" id="GO:0050909">
    <property type="term" value="P:sensory perception of taste"/>
    <property type="evidence" value="ECO:0007669"/>
    <property type="project" value="InterPro"/>
</dbReference>
<organism evidence="7 8">
    <name type="scientific">Bactrocera dorsalis</name>
    <name type="common">Oriental fruit fly</name>
    <name type="synonym">Dacus dorsalis</name>
    <dbReference type="NCBI Taxonomy" id="27457"/>
    <lineage>
        <taxon>Eukaryota</taxon>
        <taxon>Metazoa</taxon>
        <taxon>Ecdysozoa</taxon>
        <taxon>Arthropoda</taxon>
        <taxon>Hexapoda</taxon>
        <taxon>Insecta</taxon>
        <taxon>Pterygota</taxon>
        <taxon>Neoptera</taxon>
        <taxon>Endopterygota</taxon>
        <taxon>Diptera</taxon>
        <taxon>Brachycera</taxon>
        <taxon>Muscomorpha</taxon>
        <taxon>Tephritoidea</taxon>
        <taxon>Tephritidae</taxon>
        <taxon>Bactrocera</taxon>
        <taxon>Bactrocera</taxon>
    </lineage>
</organism>
<proteinExistence type="inferred from homology"/>
<feature type="transmembrane region" description="Helical" evidence="6">
    <location>
        <begin position="136"/>
        <end position="157"/>
    </location>
</feature>
<dbReference type="Pfam" id="PF08395">
    <property type="entry name" value="7tm_7"/>
    <property type="match status" value="1"/>
</dbReference>
<evidence type="ECO:0000256" key="2">
    <source>
        <dbReference type="ARBA" id="ARBA00022475"/>
    </source>
</evidence>
<evidence type="ECO:0000256" key="3">
    <source>
        <dbReference type="ARBA" id="ARBA00022692"/>
    </source>
</evidence>
<dbReference type="InParanoid" id="A0A6I9VAC5"/>
<evidence type="ECO:0000256" key="6">
    <source>
        <dbReference type="RuleBase" id="RU363108"/>
    </source>
</evidence>
<evidence type="ECO:0000313" key="7">
    <source>
        <dbReference type="Proteomes" id="UP001652620"/>
    </source>
</evidence>
<keyword evidence="4 6" id="KW-1133">Transmembrane helix</keyword>
<evidence type="ECO:0000256" key="1">
    <source>
        <dbReference type="ARBA" id="ARBA00004651"/>
    </source>
</evidence>
<dbReference type="GO" id="GO:0007165">
    <property type="term" value="P:signal transduction"/>
    <property type="evidence" value="ECO:0007669"/>
    <property type="project" value="UniProtKB-KW"/>
</dbReference>
<comment type="subcellular location">
    <subcellularLocation>
        <location evidence="1 6">Cell membrane</location>
        <topology evidence="1 6">Multi-pass membrane protein</topology>
    </subcellularLocation>
</comment>
<comment type="function">
    <text evidence="6">Gustatory receptor which mediates acceptance or avoidance behavior, depending on its substrates.</text>
</comment>
<name>A0A6I9VAC5_BACDO</name>
<feature type="transmembrane region" description="Helical" evidence="6">
    <location>
        <begin position="38"/>
        <end position="59"/>
    </location>
</feature>
<gene>
    <name evidence="8" type="primary">LOC105228211</name>
</gene>
<reference evidence="8" key="1">
    <citation type="submission" date="2025-08" db="UniProtKB">
        <authorList>
            <consortium name="RefSeq"/>
        </authorList>
    </citation>
    <scope>IDENTIFICATION</scope>
    <source>
        <tissue evidence="8">Adult</tissue>
    </source>
</reference>
<feature type="transmembrane region" description="Helical" evidence="6">
    <location>
        <begin position="265"/>
        <end position="287"/>
    </location>
</feature>
<accession>A0A6I9VAC5</accession>
<keyword evidence="6 8" id="KW-0675">Receptor</keyword>
<dbReference type="GeneID" id="105228211"/>
<keyword evidence="7" id="KW-1185">Reference proteome</keyword>
<evidence type="ECO:0000313" key="8">
    <source>
        <dbReference type="RefSeq" id="XP_011206230.2"/>
    </source>
</evidence>
<keyword evidence="5 6" id="KW-0472">Membrane</keyword>
<feature type="transmembrane region" description="Helical" evidence="6">
    <location>
        <begin position="6"/>
        <end position="26"/>
    </location>
</feature>
<sequence>MYRITYWLLYGHYCYSLALGTLRFRYDFNSNKVHITPFITYYSAVMNVLALTTLPWTYYTAVCTLLRNERVGRLLLYVFIAAKTLRLLAVALVIVYNWQRRRDILKFIRDINHLRYVYFSRFPVPFEWQRRFEVKIIKNIISGVLVDALRLITVIGVNKNQMNVPFIISNVLFSLISNILYLNMSHYYFALRTITLFGNVLNRQFADIIKAAKSVTHLRDQQLCRKQFKARCLTLSRELDELALVHIQLQSLALRINDILKWQGVGVLLNMFILNISLIHTIYSVLWVGEFTISQYGWVSVLMGVYYLVYTVDMVDFLITTLEHVGVFHKTSALLELHTNLPQMDKEFERSVESFQLQLSINEYHLSLLGLFNFNSECVFSMFASVVVNSILIIQFDYQYFQ</sequence>
<feature type="transmembrane region" description="Helical" evidence="6">
    <location>
        <begin position="163"/>
        <end position="182"/>
    </location>
</feature>